<keyword evidence="3" id="KW-1185">Reference proteome</keyword>
<gene>
    <name evidence="2" type="ORF">EYF80_044911</name>
</gene>
<feature type="region of interest" description="Disordered" evidence="1">
    <location>
        <begin position="54"/>
        <end position="106"/>
    </location>
</feature>
<sequence>MAETDEQSSPLPNYREEVERRCRRSPNPLAAFPPGRDRPAVIRRVTRADSLIDRAAIRRRRTPGRAARADTGKGALEPAHADTRSGEEKDVQSQRGRTAAGGNPGGAASYFDFCTFAATMSLQGARERSTLVQSETCKRKSATKFSFFSNAK</sequence>
<protein>
    <submittedName>
        <fullName evidence="2">Uncharacterized protein</fullName>
    </submittedName>
</protein>
<dbReference type="EMBL" id="SRLO01000878">
    <property type="protein sequence ID" value="TNN44906.1"/>
    <property type="molecule type" value="Genomic_DNA"/>
</dbReference>
<proteinExistence type="predicted"/>
<comment type="caution">
    <text evidence="2">The sequence shown here is derived from an EMBL/GenBank/DDBJ whole genome shotgun (WGS) entry which is preliminary data.</text>
</comment>
<accession>A0A4Z2FUL5</accession>
<evidence type="ECO:0000313" key="2">
    <source>
        <dbReference type="EMBL" id="TNN44906.1"/>
    </source>
</evidence>
<feature type="region of interest" description="Disordered" evidence="1">
    <location>
        <begin position="1"/>
        <end position="40"/>
    </location>
</feature>
<feature type="compositionally biased region" description="Basic and acidic residues" evidence="1">
    <location>
        <begin position="79"/>
        <end position="92"/>
    </location>
</feature>
<dbReference type="Proteomes" id="UP000314294">
    <property type="component" value="Unassembled WGS sequence"/>
</dbReference>
<reference evidence="2 3" key="1">
    <citation type="submission" date="2019-03" db="EMBL/GenBank/DDBJ databases">
        <title>First draft genome of Liparis tanakae, snailfish: a comprehensive survey of snailfish specific genes.</title>
        <authorList>
            <person name="Kim W."/>
            <person name="Song I."/>
            <person name="Jeong J.-H."/>
            <person name="Kim D."/>
            <person name="Kim S."/>
            <person name="Ryu S."/>
            <person name="Song J.Y."/>
            <person name="Lee S.K."/>
        </authorList>
    </citation>
    <scope>NUCLEOTIDE SEQUENCE [LARGE SCALE GENOMIC DNA]</scope>
    <source>
        <tissue evidence="2">Muscle</tissue>
    </source>
</reference>
<name>A0A4Z2FUL5_9TELE</name>
<dbReference type="AlphaFoldDB" id="A0A4Z2FUL5"/>
<evidence type="ECO:0000313" key="3">
    <source>
        <dbReference type="Proteomes" id="UP000314294"/>
    </source>
</evidence>
<organism evidence="2 3">
    <name type="scientific">Liparis tanakae</name>
    <name type="common">Tanaka's snailfish</name>
    <dbReference type="NCBI Taxonomy" id="230148"/>
    <lineage>
        <taxon>Eukaryota</taxon>
        <taxon>Metazoa</taxon>
        <taxon>Chordata</taxon>
        <taxon>Craniata</taxon>
        <taxon>Vertebrata</taxon>
        <taxon>Euteleostomi</taxon>
        <taxon>Actinopterygii</taxon>
        <taxon>Neopterygii</taxon>
        <taxon>Teleostei</taxon>
        <taxon>Neoteleostei</taxon>
        <taxon>Acanthomorphata</taxon>
        <taxon>Eupercaria</taxon>
        <taxon>Perciformes</taxon>
        <taxon>Cottioidei</taxon>
        <taxon>Cottales</taxon>
        <taxon>Liparidae</taxon>
        <taxon>Liparis</taxon>
    </lineage>
</organism>
<evidence type="ECO:0000256" key="1">
    <source>
        <dbReference type="SAM" id="MobiDB-lite"/>
    </source>
</evidence>